<dbReference type="PANTHER" id="PTHR10151">
    <property type="entry name" value="ECTONUCLEOTIDE PYROPHOSPHATASE/PHOSPHODIESTERASE"/>
    <property type="match status" value="1"/>
</dbReference>
<protein>
    <submittedName>
        <fullName evidence="1">Putative AlkP superfamily pyrophosphatase or phosphodiesterase</fullName>
    </submittedName>
</protein>
<sequence length="457" mass="52709">MNKTVVIDIVGLSANLIGEHTPYLSKYLTNKHLTPIKPVLPAVTTSAQSTYITGKWPSEHGIVGNGWYDHQDAEIKFWKQSNHLVQSEKIWDKAKALDPNFTCSKMFWWYNMYASADYSVTPRPQYHADGVKAPDCYAHPASLRDELQKEFGQFPLFSFWGPNANIKSSKWIADASMWVDRKYDPTLTLIYLPHLDYCLQKFGPDFSKIHRELHEIDQLIAELIEHYEAKGAEIILLSEYGIQPVDDPIHINRILRQEGLISVRKERWYELLDAGASKAFAVSDHQIAHVYFNDKSEIARIKALLKQYQGIAMVLDKEEQKAHHIDHSRSGDLVLVAAPQSWFTYYYWLDDAHAPDYARLVDIHRKPGYDPVEMFMDPKNPFIKLRAGYKLARKMLGFRYLMDLIPLDASLIKGSHGAIDTPKEYYPVCITSEPLPYNELQATQVYDLIWERLTTTQ</sequence>
<keyword evidence="2" id="KW-1185">Reference proteome</keyword>
<organism evidence="1 2">
    <name type="scientific">Dyadobacter jejuensis</name>
    <dbReference type="NCBI Taxonomy" id="1082580"/>
    <lineage>
        <taxon>Bacteria</taxon>
        <taxon>Pseudomonadati</taxon>
        <taxon>Bacteroidota</taxon>
        <taxon>Cytophagia</taxon>
        <taxon>Cytophagales</taxon>
        <taxon>Spirosomataceae</taxon>
        <taxon>Dyadobacter</taxon>
    </lineage>
</organism>
<dbReference type="InterPro" id="IPR017850">
    <property type="entry name" value="Alkaline_phosphatase_core_sf"/>
</dbReference>
<evidence type="ECO:0000313" key="1">
    <source>
        <dbReference type="EMBL" id="PWJ60652.1"/>
    </source>
</evidence>
<reference evidence="1 2" key="1">
    <citation type="submission" date="2018-03" db="EMBL/GenBank/DDBJ databases">
        <title>Genomic Encyclopedia of Archaeal and Bacterial Type Strains, Phase II (KMG-II): from individual species to whole genera.</title>
        <authorList>
            <person name="Goeker M."/>
        </authorList>
    </citation>
    <scope>NUCLEOTIDE SEQUENCE [LARGE SCALE GENOMIC DNA]</scope>
    <source>
        <strain evidence="1 2">DSM 100346</strain>
    </source>
</reference>
<evidence type="ECO:0000313" key="2">
    <source>
        <dbReference type="Proteomes" id="UP000245880"/>
    </source>
</evidence>
<comment type="caution">
    <text evidence="1">The sequence shown here is derived from an EMBL/GenBank/DDBJ whole genome shotgun (WGS) entry which is preliminary data.</text>
</comment>
<name>A0A316ASU8_9BACT</name>
<dbReference type="GO" id="GO:0016787">
    <property type="term" value="F:hydrolase activity"/>
    <property type="evidence" value="ECO:0007669"/>
    <property type="project" value="UniProtKB-ARBA"/>
</dbReference>
<dbReference type="SUPFAM" id="SSF53649">
    <property type="entry name" value="Alkaline phosphatase-like"/>
    <property type="match status" value="1"/>
</dbReference>
<dbReference type="PANTHER" id="PTHR10151:SF120">
    <property type="entry name" value="BIS(5'-ADENOSYL)-TRIPHOSPHATASE"/>
    <property type="match status" value="1"/>
</dbReference>
<proteinExistence type="predicted"/>
<dbReference type="Pfam" id="PF01663">
    <property type="entry name" value="Phosphodiest"/>
    <property type="match status" value="1"/>
</dbReference>
<dbReference type="RefSeq" id="WP_109672969.1">
    <property type="nucleotide sequence ID" value="NZ_QGDT01000001.1"/>
</dbReference>
<accession>A0A316ASU8</accession>
<dbReference type="AlphaFoldDB" id="A0A316ASU8"/>
<dbReference type="EMBL" id="QGDT01000001">
    <property type="protein sequence ID" value="PWJ60652.1"/>
    <property type="molecule type" value="Genomic_DNA"/>
</dbReference>
<dbReference type="Gene3D" id="3.40.720.10">
    <property type="entry name" value="Alkaline Phosphatase, subunit A"/>
    <property type="match status" value="1"/>
</dbReference>
<dbReference type="InterPro" id="IPR002591">
    <property type="entry name" value="Phosphodiest/P_Trfase"/>
</dbReference>
<dbReference type="Proteomes" id="UP000245880">
    <property type="component" value="Unassembled WGS sequence"/>
</dbReference>
<dbReference type="OrthoDB" id="9771966at2"/>
<gene>
    <name evidence="1" type="ORF">CLV98_101837</name>
</gene>